<evidence type="ECO:0000313" key="3">
    <source>
        <dbReference type="Proteomes" id="UP001642464"/>
    </source>
</evidence>
<sequence>MYLITATGPAFNPCGQISIAFMLLFQKKLNLRWLGPPGSQRWLILKGVLQVSFITCWWTALQRAPVGNCVAIIYSSPILTSVFSRLLLKEPLGSQFPLQVGLLGGLLGG</sequence>
<dbReference type="Pfam" id="PF00892">
    <property type="entry name" value="EamA"/>
    <property type="match status" value="1"/>
</dbReference>
<evidence type="ECO:0000313" key="2">
    <source>
        <dbReference type="EMBL" id="CAK9103059.1"/>
    </source>
</evidence>
<reference evidence="2 3" key="1">
    <citation type="submission" date="2024-02" db="EMBL/GenBank/DDBJ databases">
        <authorList>
            <person name="Chen Y."/>
            <person name="Shah S."/>
            <person name="Dougan E. K."/>
            <person name="Thang M."/>
            <person name="Chan C."/>
        </authorList>
    </citation>
    <scope>NUCLEOTIDE SEQUENCE [LARGE SCALE GENOMIC DNA]</scope>
</reference>
<comment type="caution">
    <text evidence="2">The sequence shown here is derived from an EMBL/GenBank/DDBJ whole genome shotgun (WGS) entry which is preliminary data.</text>
</comment>
<dbReference type="Proteomes" id="UP001642464">
    <property type="component" value="Unassembled WGS sequence"/>
</dbReference>
<accession>A0ABP0RS00</accession>
<name>A0ABP0RS00_9DINO</name>
<dbReference type="InterPro" id="IPR000620">
    <property type="entry name" value="EamA_dom"/>
</dbReference>
<keyword evidence="3" id="KW-1185">Reference proteome</keyword>
<evidence type="ECO:0000259" key="1">
    <source>
        <dbReference type="Pfam" id="PF00892"/>
    </source>
</evidence>
<gene>
    <name evidence="2" type="ORF">SCF082_LOCUS48151</name>
</gene>
<dbReference type="SUPFAM" id="SSF103481">
    <property type="entry name" value="Multidrug resistance efflux transporter EmrE"/>
    <property type="match status" value="1"/>
</dbReference>
<dbReference type="InterPro" id="IPR037185">
    <property type="entry name" value="EmrE-like"/>
</dbReference>
<proteinExistence type="predicted"/>
<organism evidence="2 3">
    <name type="scientific">Durusdinium trenchii</name>
    <dbReference type="NCBI Taxonomy" id="1381693"/>
    <lineage>
        <taxon>Eukaryota</taxon>
        <taxon>Sar</taxon>
        <taxon>Alveolata</taxon>
        <taxon>Dinophyceae</taxon>
        <taxon>Suessiales</taxon>
        <taxon>Symbiodiniaceae</taxon>
        <taxon>Durusdinium</taxon>
    </lineage>
</organism>
<feature type="domain" description="EamA" evidence="1">
    <location>
        <begin position="17"/>
        <end position="96"/>
    </location>
</feature>
<dbReference type="EMBL" id="CAXAMM010042117">
    <property type="protein sequence ID" value="CAK9103059.1"/>
    <property type="molecule type" value="Genomic_DNA"/>
</dbReference>
<protein>
    <recommendedName>
        <fullName evidence="1">EamA domain-containing protein</fullName>
    </recommendedName>
</protein>